<dbReference type="SMART" id="SM00899">
    <property type="entry name" value="FeoA"/>
    <property type="match status" value="1"/>
</dbReference>
<protein>
    <submittedName>
        <fullName evidence="3">Ferrous iron transport protein A</fullName>
    </submittedName>
</protein>
<evidence type="ECO:0000313" key="4">
    <source>
        <dbReference type="Proteomes" id="UP001164909"/>
    </source>
</evidence>
<sequence length="73" mass="8116">MTLDMVPKGQEVVIKSIKNKNAKIYALRFGISEGSKVKCIGKIKNGPVILRKNHQEIAIGQGFAKEIEVEIHK</sequence>
<dbReference type="EMBL" id="CP113865">
    <property type="protein sequence ID" value="WAM32996.1"/>
    <property type="molecule type" value="Genomic_DNA"/>
</dbReference>
<dbReference type="InterPro" id="IPR008988">
    <property type="entry name" value="Transcriptional_repressor_C"/>
</dbReference>
<evidence type="ECO:0000313" key="3">
    <source>
        <dbReference type="EMBL" id="WAM32996.1"/>
    </source>
</evidence>
<dbReference type="InterPro" id="IPR007167">
    <property type="entry name" value="Fe-transptr_FeoA-like"/>
</dbReference>
<name>A0ABY7BLS9_9FIRM</name>
<proteinExistence type="predicted"/>
<keyword evidence="1" id="KW-0408">Iron</keyword>
<dbReference type="Proteomes" id="UP001164909">
    <property type="component" value="Chromosome"/>
</dbReference>
<dbReference type="PANTHER" id="PTHR43151:SF2">
    <property type="entry name" value="FE(2+) TRANSPORT PROTEIN A-RELATED"/>
    <property type="match status" value="1"/>
</dbReference>
<dbReference type="InterPro" id="IPR038157">
    <property type="entry name" value="FeoA_core_dom"/>
</dbReference>
<accession>A0ABY7BLS9</accession>
<dbReference type="Gene3D" id="2.30.30.90">
    <property type="match status" value="1"/>
</dbReference>
<dbReference type="InterPro" id="IPR053184">
    <property type="entry name" value="FeoA-like"/>
</dbReference>
<dbReference type="SUPFAM" id="SSF50037">
    <property type="entry name" value="C-terminal domain of transcriptional repressors"/>
    <property type="match status" value="1"/>
</dbReference>
<gene>
    <name evidence="3" type="ORF">OTK00_001455</name>
</gene>
<reference evidence="3" key="1">
    <citation type="submission" date="2022-12" db="EMBL/GenBank/DDBJ databases">
        <authorList>
            <person name="Bing R.G."/>
            <person name="Willard D.J."/>
            <person name="Manesh M.J.H."/>
            <person name="Laemthong T."/>
            <person name="Crosby J.R."/>
            <person name="Kelly R.M."/>
        </authorList>
    </citation>
    <scope>NUCLEOTIDE SEQUENCE</scope>
    <source>
        <strain evidence="3">DSM 8990</strain>
    </source>
</reference>
<evidence type="ECO:0000259" key="2">
    <source>
        <dbReference type="SMART" id="SM00899"/>
    </source>
</evidence>
<organism evidence="3 4">
    <name type="scientific">Caldicellulosiruptor morganii</name>
    <dbReference type="NCBI Taxonomy" id="1387555"/>
    <lineage>
        <taxon>Bacteria</taxon>
        <taxon>Bacillati</taxon>
        <taxon>Bacillota</taxon>
        <taxon>Bacillota incertae sedis</taxon>
        <taxon>Caldicellulosiruptorales</taxon>
        <taxon>Caldicellulosiruptoraceae</taxon>
        <taxon>Caldicellulosiruptor</taxon>
    </lineage>
</organism>
<keyword evidence="4" id="KW-1185">Reference proteome</keyword>
<dbReference type="Pfam" id="PF04023">
    <property type="entry name" value="FeoA"/>
    <property type="match status" value="1"/>
</dbReference>
<dbReference type="RefSeq" id="WP_045169677.1">
    <property type="nucleotide sequence ID" value="NZ_CP113865.1"/>
</dbReference>
<feature type="domain" description="Ferrous iron transporter FeoA-like" evidence="2">
    <location>
        <begin position="1"/>
        <end position="71"/>
    </location>
</feature>
<dbReference type="PANTHER" id="PTHR43151">
    <property type="entry name" value="FEOA FAMILY PROTEIN"/>
    <property type="match status" value="1"/>
</dbReference>
<evidence type="ECO:0000256" key="1">
    <source>
        <dbReference type="ARBA" id="ARBA00023004"/>
    </source>
</evidence>